<dbReference type="InterPro" id="IPR034405">
    <property type="entry name" value="F420"/>
</dbReference>
<gene>
    <name evidence="12" type="primary">cofG</name>
    <name evidence="12" type="ORF">FME95_07775</name>
</gene>
<keyword evidence="4" id="KW-0004">4Fe-4S</keyword>
<dbReference type="RefSeq" id="WP_147713821.1">
    <property type="nucleotide sequence ID" value="NZ_VKAD01000001.1"/>
</dbReference>
<evidence type="ECO:0000256" key="10">
    <source>
        <dbReference type="ARBA" id="ARBA00048974"/>
    </source>
</evidence>
<organism evidence="12 13">
    <name type="scientific">Reinekea thalattae</name>
    <dbReference type="NCBI Taxonomy" id="2593301"/>
    <lineage>
        <taxon>Bacteria</taxon>
        <taxon>Pseudomonadati</taxon>
        <taxon>Pseudomonadota</taxon>
        <taxon>Gammaproteobacteria</taxon>
        <taxon>Oceanospirillales</taxon>
        <taxon>Saccharospirillaceae</taxon>
        <taxon>Reinekea</taxon>
    </lineage>
</organism>
<evidence type="ECO:0000256" key="7">
    <source>
        <dbReference type="ARBA" id="ARBA00023004"/>
    </source>
</evidence>
<keyword evidence="13" id="KW-1185">Reference proteome</keyword>
<dbReference type="PANTHER" id="PTHR43076">
    <property type="entry name" value="FO SYNTHASE (COFH)"/>
    <property type="match status" value="1"/>
</dbReference>
<keyword evidence="5" id="KW-0949">S-adenosyl-L-methionine</keyword>
<dbReference type="NCBIfam" id="TIGR03550">
    <property type="entry name" value="F420_cofG"/>
    <property type="match status" value="1"/>
</dbReference>
<evidence type="ECO:0000259" key="11">
    <source>
        <dbReference type="PROSITE" id="PS51918"/>
    </source>
</evidence>
<keyword evidence="6" id="KW-0479">Metal-binding</keyword>
<dbReference type="InterPro" id="IPR006638">
    <property type="entry name" value="Elp3/MiaA/NifB-like_rSAM"/>
</dbReference>
<dbReference type="HAMAP" id="MF_01611">
    <property type="entry name" value="FO_synth_sub1"/>
    <property type="match status" value="1"/>
</dbReference>
<comment type="pathway">
    <text evidence="2">Cofactor biosynthesis; coenzyme F0 biosynthesis.</text>
</comment>
<dbReference type="InterPro" id="IPR058240">
    <property type="entry name" value="rSAM_sf"/>
</dbReference>
<dbReference type="GO" id="GO:0046872">
    <property type="term" value="F:metal ion binding"/>
    <property type="evidence" value="ECO:0007669"/>
    <property type="project" value="UniProtKB-KW"/>
</dbReference>
<dbReference type="SFLD" id="SFLDG01064">
    <property type="entry name" value="F420__menaquinone_cofactor_bio"/>
    <property type="match status" value="1"/>
</dbReference>
<evidence type="ECO:0000256" key="6">
    <source>
        <dbReference type="ARBA" id="ARBA00022723"/>
    </source>
</evidence>
<dbReference type="InterPro" id="IPR019939">
    <property type="entry name" value="CofG_family"/>
</dbReference>
<keyword evidence="8" id="KW-0411">Iron-sulfur</keyword>
<dbReference type="SMART" id="SM00729">
    <property type="entry name" value="Elp3"/>
    <property type="match status" value="1"/>
</dbReference>
<accession>A0A5C8ZB92</accession>
<dbReference type="Gene3D" id="3.20.20.70">
    <property type="entry name" value="Aldolase class I"/>
    <property type="match status" value="1"/>
</dbReference>
<dbReference type="EMBL" id="VKAD01000001">
    <property type="protein sequence ID" value="TXR54423.1"/>
    <property type="molecule type" value="Genomic_DNA"/>
</dbReference>
<evidence type="ECO:0000256" key="4">
    <source>
        <dbReference type="ARBA" id="ARBA00022485"/>
    </source>
</evidence>
<dbReference type="GO" id="GO:0016765">
    <property type="term" value="F:transferase activity, transferring alkyl or aryl (other than methyl) groups"/>
    <property type="evidence" value="ECO:0007669"/>
    <property type="project" value="InterPro"/>
</dbReference>
<sequence>MLTAEQAYTLESISETELNDLCASASNLRESHWGDIVTYSRKVFIPLTNMCRDTCKYCTFVKTPESGEANLMTPDDVLATARAGDNLGCKEALFSLGERPEKRYRLAKDLLAAQGHDSTVSYLYAMAELVMQRSQLVPHINAGALTENELRFLRPVAGSMGMMLETNSPRLMQPGQAHHACPDKQPKRRMATLEAAGKLDIPFTTGLLIGIGETWQERVDSLIAINQCHQQYGHIQEVIIQNFRAKEGTDMAGAIEPSQQDMLKTLAVARLILDPSISLQAPPNLEQDYARYLDAGINDWGGISPVTRDFINPERAWPQIETLRKQCQAQQLTLQERLTVYPSYLKSGARYLAENVNQRMQLIASSSGLAAHQCF</sequence>
<evidence type="ECO:0000256" key="9">
    <source>
        <dbReference type="ARBA" id="ARBA00023239"/>
    </source>
</evidence>
<reference evidence="12 13" key="1">
    <citation type="submission" date="2019-07" db="EMBL/GenBank/DDBJ databases">
        <title>Reinekea sp. strain SSH23 genome sequencing and assembly.</title>
        <authorList>
            <person name="Kim I."/>
        </authorList>
    </citation>
    <scope>NUCLEOTIDE SEQUENCE [LARGE SCALE GENOMIC DNA]</scope>
    <source>
        <strain evidence="12 13">SSH23</strain>
    </source>
</reference>
<dbReference type="CDD" id="cd01335">
    <property type="entry name" value="Radical_SAM"/>
    <property type="match status" value="1"/>
</dbReference>
<comment type="cofactor">
    <cofactor evidence="1">
        <name>[4Fe-4S] cluster</name>
        <dbReference type="ChEBI" id="CHEBI:49883"/>
    </cofactor>
</comment>
<evidence type="ECO:0000256" key="1">
    <source>
        <dbReference type="ARBA" id="ARBA00001966"/>
    </source>
</evidence>
<dbReference type="PANTHER" id="PTHR43076:SF15">
    <property type="entry name" value="7,8-DIDEMETHYL-8-HYDROXY-5-DEAZARIBOFLAVIN SYNTHASE"/>
    <property type="match status" value="1"/>
</dbReference>
<comment type="caution">
    <text evidence="12">The sequence shown here is derived from an EMBL/GenBank/DDBJ whole genome shotgun (WGS) entry which is preliminary data.</text>
</comment>
<dbReference type="EC" id="4.3.1.32" evidence="3"/>
<dbReference type="PROSITE" id="PS51918">
    <property type="entry name" value="RADICAL_SAM"/>
    <property type="match status" value="1"/>
</dbReference>
<keyword evidence="9" id="KW-0456">Lyase</keyword>
<proteinExistence type="inferred from homology"/>
<dbReference type="Pfam" id="PF04055">
    <property type="entry name" value="Radical_SAM"/>
    <property type="match status" value="1"/>
</dbReference>
<evidence type="ECO:0000256" key="2">
    <source>
        <dbReference type="ARBA" id="ARBA00004712"/>
    </source>
</evidence>
<dbReference type="SFLD" id="SFLDF00294">
    <property type="entry name" value="7_8-didemethyl-8-hydroxy-5-dea"/>
    <property type="match status" value="1"/>
</dbReference>
<dbReference type="GO" id="GO:0044689">
    <property type="term" value="F:7,8-didemethyl-8-hydroxy-5-deazariboflavin synthase activity"/>
    <property type="evidence" value="ECO:0007669"/>
    <property type="project" value="UniProtKB-EC"/>
</dbReference>
<keyword evidence="7" id="KW-0408">Iron</keyword>
<dbReference type="NCBIfam" id="NF004884">
    <property type="entry name" value="PRK06245.1"/>
    <property type="match status" value="1"/>
</dbReference>
<dbReference type="GO" id="GO:0051539">
    <property type="term" value="F:4 iron, 4 sulfur cluster binding"/>
    <property type="evidence" value="ECO:0007669"/>
    <property type="project" value="UniProtKB-KW"/>
</dbReference>
<dbReference type="InterPro" id="IPR007197">
    <property type="entry name" value="rSAM"/>
</dbReference>
<protein>
    <recommendedName>
        <fullName evidence="3">7,8-didemethyl-8-hydroxy-5-deazariboflavin synthase</fullName>
        <ecNumber evidence="3">4.3.1.32</ecNumber>
    </recommendedName>
</protein>
<feature type="domain" description="Radical SAM core" evidence="11">
    <location>
        <begin position="37"/>
        <end position="282"/>
    </location>
</feature>
<dbReference type="OrthoDB" id="9802027at2"/>
<dbReference type="Proteomes" id="UP000321764">
    <property type="component" value="Unassembled WGS sequence"/>
</dbReference>
<name>A0A5C8ZB92_9GAMM</name>
<dbReference type="SFLD" id="SFLDG01388">
    <property type="entry name" value="7_8-didemethyl-8-hydroxy-5-dea"/>
    <property type="match status" value="1"/>
</dbReference>
<evidence type="ECO:0000256" key="5">
    <source>
        <dbReference type="ARBA" id="ARBA00022691"/>
    </source>
</evidence>
<dbReference type="UniPathway" id="UPA00072"/>
<evidence type="ECO:0000256" key="3">
    <source>
        <dbReference type="ARBA" id="ARBA00012126"/>
    </source>
</evidence>
<dbReference type="SUPFAM" id="SSF102114">
    <property type="entry name" value="Radical SAM enzymes"/>
    <property type="match status" value="1"/>
</dbReference>
<dbReference type="AlphaFoldDB" id="A0A5C8ZB92"/>
<evidence type="ECO:0000256" key="8">
    <source>
        <dbReference type="ARBA" id="ARBA00023014"/>
    </source>
</evidence>
<evidence type="ECO:0000313" key="12">
    <source>
        <dbReference type="EMBL" id="TXR54423.1"/>
    </source>
</evidence>
<comment type="catalytic activity">
    <reaction evidence="10">
        <text>5-amino-5-(4-hydroxybenzyl)-6-(D-ribitylimino)-5,6-dihydrouracil + S-adenosyl-L-methionine = 7,8-didemethyl-8-hydroxy-5-deazariboflavin + 5'-deoxyadenosine + L-methionine + NH4(+) + H(+)</text>
        <dbReference type="Rhea" id="RHEA:55204"/>
        <dbReference type="ChEBI" id="CHEBI:15378"/>
        <dbReference type="ChEBI" id="CHEBI:17319"/>
        <dbReference type="ChEBI" id="CHEBI:28938"/>
        <dbReference type="ChEBI" id="CHEBI:57844"/>
        <dbReference type="ChEBI" id="CHEBI:59789"/>
        <dbReference type="ChEBI" id="CHEBI:59904"/>
        <dbReference type="ChEBI" id="CHEBI:85936"/>
        <dbReference type="EC" id="4.3.1.32"/>
    </reaction>
</comment>
<evidence type="ECO:0000313" key="13">
    <source>
        <dbReference type="Proteomes" id="UP000321764"/>
    </source>
</evidence>
<dbReference type="SFLD" id="SFLDS00029">
    <property type="entry name" value="Radical_SAM"/>
    <property type="match status" value="1"/>
</dbReference>
<dbReference type="InterPro" id="IPR013785">
    <property type="entry name" value="Aldolase_TIM"/>
</dbReference>